<dbReference type="EMBL" id="CP036263">
    <property type="protein sequence ID" value="QDS99650.1"/>
    <property type="molecule type" value="Genomic_DNA"/>
</dbReference>
<keyword evidence="2 4" id="KW-0012">Acyltransferase</keyword>
<dbReference type="CDD" id="cd04301">
    <property type="entry name" value="NAT_SF"/>
    <property type="match status" value="1"/>
</dbReference>
<sequence length="322" mass="35403">MSGSPIDSDPQVVRCAVLQRPEALRILNAGLPPSQQQVLVDSLRSEQAKGDRAFAGLFHLHLSAAKPAAVWLQELPGKTGVLWPPDFAHPHTRELLFAAVQFATEQELQLVQMLLIEGEQADEAILAEVGISHLADLDYLWADPATQKSNSIDPVTNRSEENLTFRPNANGHPELLAELIANTYEKTLDCPRLNNVRDLGDVIAGYREQGTFMPEQWYVVEKEEKPIGVLILADHTGGHPQEGQTADGTWELVYMGVVPEFRGHGYSGAIIRHALQQAAEAGAARLVLAVDSQNAPAKNAYLRAGFQSWQQRIVYARLAELT</sequence>
<keyword evidence="1 4" id="KW-0808">Transferase</keyword>
<dbReference type="RefSeq" id="WP_145060831.1">
    <property type="nucleotide sequence ID" value="NZ_CP036263.1"/>
</dbReference>
<dbReference type="Proteomes" id="UP000319852">
    <property type="component" value="Chromosome"/>
</dbReference>
<dbReference type="InterPro" id="IPR000182">
    <property type="entry name" value="GNAT_dom"/>
</dbReference>
<evidence type="ECO:0000256" key="2">
    <source>
        <dbReference type="ARBA" id="ARBA00023315"/>
    </source>
</evidence>
<dbReference type="PANTHER" id="PTHR43420">
    <property type="entry name" value="ACETYLTRANSFERASE"/>
    <property type="match status" value="1"/>
</dbReference>
<dbReference type="KEGG" id="amob:HG15A2_29770"/>
<evidence type="ECO:0000313" key="4">
    <source>
        <dbReference type="EMBL" id="QDS99650.1"/>
    </source>
</evidence>
<feature type="domain" description="N-acetyltransferase" evidence="3">
    <location>
        <begin position="163"/>
        <end position="322"/>
    </location>
</feature>
<organism evidence="4 5">
    <name type="scientific">Adhaeretor mobilis</name>
    <dbReference type="NCBI Taxonomy" id="1930276"/>
    <lineage>
        <taxon>Bacteria</taxon>
        <taxon>Pseudomonadati</taxon>
        <taxon>Planctomycetota</taxon>
        <taxon>Planctomycetia</taxon>
        <taxon>Pirellulales</taxon>
        <taxon>Lacipirellulaceae</taxon>
        <taxon>Adhaeretor</taxon>
    </lineage>
</organism>
<dbReference type="OrthoDB" id="214696at2"/>
<reference evidence="4 5" key="1">
    <citation type="submission" date="2019-02" db="EMBL/GenBank/DDBJ databases">
        <title>Deep-cultivation of Planctomycetes and their phenomic and genomic characterization uncovers novel biology.</title>
        <authorList>
            <person name="Wiegand S."/>
            <person name="Jogler M."/>
            <person name="Boedeker C."/>
            <person name="Pinto D."/>
            <person name="Vollmers J."/>
            <person name="Rivas-Marin E."/>
            <person name="Kohn T."/>
            <person name="Peeters S.H."/>
            <person name="Heuer A."/>
            <person name="Rast P."/>
            <person name="Oberbeckmann S."/>
            <person name="Bunk B."/>
            <person name="Jeske O."/>
            <person name="Meyerdierks A."/>
            <person name="Storesund J.E."/>
            <person name="Kallscheuer N."/>
            <person name="Luecker S."/>
            <person name="Lage O.M."/>
            <person name="Pohl T."/>
            <person name="Merkel B.J."/>
            <person name="Hornburger P."/>
            <person name="Mueller R.-W."/>
            <person name="Bruemmer F."/>
            <person name="Labrenz M."/>
            <person name="Spormann A.M."/>
            <person name="Op den Camp H."/>
            <person name="Overmann J."/>
            <person name="Amann R."/>
            <person name="Jetten M.S.M."/>
            <person name="Mascher T."/>
            <person name="Medema M.H."/>
            <person name="Devos D.P."/>
            <person name="Kaster A.-K."/>
            <person name="Ovreas L."/>
            <person name="Rohde M."/>
            <person name="Galperin M.Y."/>
            <person name="Jogler C."/>
        </authorList>
    </citation>
    <scope>NUCLEOTIDE SEQUENCE [LARGE SCALE GENOMIC DNA]</scope>
    <source>
        <strain evidence="4 5">HG15A2</strain>
    </source>
</reference>
<keyword evidence="5" id="KW-1185">Reference proteome</keyword>
<protein>
    <submittedName>
        <fullName evidence="4">Mycothiol acetyltransferase</fullName>
        <ecNumber evidence="4">2.3.1.189</ecNumber>
    </submittedName>
</protein>
<dbReference type="GO" id="GO:0035447">
    <property type="term" value="F:mycothiol synthase activity"/>
    <property type="evidence" value="ECO:0007669"/>
    <property type="project" value="UniProtKB-EC"/>
</dbReference>
<evidence type="ECO:0000259" key="3">
    <source>
        <dbReference type="PROSITE" id="PS51186"/>
    </source>
</evidence>
<dbReference type="EC" id="2.3.1.189" evidence="4"/>
<dbReference type="AlphaFoldDB" id="A0A517MXP5"/>
<dbReference type="SUPFAM" id="SSF55729">
    <property type="entry name" value="Acyl-CoA N-acyltransferases (Nat)"/>
    <property type="match status" value="1"/>
</dbReference>
<proteinExistence type="predicted"/>
<dbReference type="PROSITE" id="PS51186">
    <property type="entry name" value="GNAT"/>
    <property type="match status" value="1"/>
</dbReference>
<dbReference type="InterPro" id="IPR016181">
    <property type="entry name" value="Acyl_CoA_acyltransferase"/>
</dbReference>
<dbReference type="Gene3D" id="3.40.630.30">
    <property type="match status" value="1"/>
</dbReference>
<gene>
    <name evidence="4" type="primary">mshD</name>
    <name evidence="4" type="ORF">HG15A2_29770</name>
</gene>
<dbReference type="InterPro" id="IPR050680">
    <property type="entry name" value="YpeA/RimI_acetyltransf"/>
</dbReference>
<dbReference type="Pfam" id="PF00583">
    <property type="entry name" value="Acetyltransf_1"/>
    <property type="match status" value="1"/>
</dbReference>
<evidence type="ECO:0000256" key="1">
    <source>
        <dbReference type="ARBA" id="ARBA00022679"/>
    </source>
</evidence>
<name>A0A517MXP5_9BACT</name>
<accession>A0A517MXP5</accession>
<evidence type="ECO:0000313" key="5">
    <source>
        <dbReference type="Proteomes" id="UP000319852"/>
    </source>
</evidence>